<dbReference type="CDD" id="cd06583">
    <property type="entry name" value="PGRP"/>
    <property type="match status" value="1"/>
</dbReference>
<protein>
    <recommendedName>
        <fullName evidence="10">1,6-anhydro-N-acetylmuramyl-L-alanine amidase AmpD</fullName>
        <ecNumber evidence="4">3.5.1.28</ecNumber>
    </recommendedName>
    <alternativeName>
        <fullName evidence="11">N-acetylmuramoyl-L-alanine amidase</fullName>
    </alternativeName>
</protein>
<evidence type="ECO:0000256" key="11">
    <source>
        <dbReference type="ARBA" id="ARBA00042615"/>
    </source>
</evidence>
<keyword evidence="8" id="KW-0862">Zinc</keyword>
<dbReference type="GO" id="GO:0009253">
    <property type="term" value="P:peptidoglycan catabolic process"/>
    <property type="evidence" value="ECO:0007669"/>
    <property type="project" value="InterPro"/>
</dbReference>
<evidence type="ECO:0000256" key="7">
    <source>
        <dbReference type="ARBA" id="ARBA00022801"/>
    </source>
</evidence>
<dbReference type="EC" id="3.5.1.28" evidence="4"/>
<dbReference type="InterPro" id="IPR051206">
    <property type="entry name" value="NAMLAA_amidase_2"/>
</dbReference>
<sequence>MFTIDIKLGRLNEAVQLASPNCDSRPIGELSLIVIHGISLPPADFGGQHIDSFFTNNLNSEIHPYFEEIKDLRVSSHLLIERSGTVKQFVPFTQRAWHAGESVFNNRHCCNDFSIGIELEGTDDIAYTDTQYDILQQLCVSLQKAYPAILKQNIVGHCDIAPGRKTDPGASFDWQRFKAKLA</sequence>
<evidence type="ECO:0000256" key="4">
    <source>
        <dbReference type="ARBA" id="ARBA00011901"/>
    </source>
</evidence>
<dbReference type="EMBL" id="UOFT01000018">
    <property type="protein sequence ID" value="VAW91968.1"/>
    <property type="molecule type" value="Genomic_DNA"/>
</dbReference>
<keyword evidence="5" id="KW-0963">Cytoplasm</keyword>
<dbReference type="PANTHER" id="PTHR30417">
    <property type="entry name" value="N-ACETYLMURAMOYL-L-ALANINE AMIDASE AMID"/>
    <property type="match status" value="1"/>
</dbReference>
<evidence type="ECO:0000256" key="1">
    <source>
        <dbReference type="ARBA" id="ARBA00001561"/>
    </source>
</evidence>
<dbReference type="Gene3D" id="3.40.80.10">
    <property type="entry name" value="Peptidoglycan recognition protein-like"/>
    <property type="match status" value="1"/>
</dbReference>
<evidence type="ECO:0000256" key="2">
    <source>
        <dbReference type="ARBA" id="ARBA00001947"/>
    </source>
</evidence>
<reference evidence="13" key="1">
    <citation type="submission" date="2018-06" db="EMBL/GenBank/DDBJ databases">
        <authorList>
            <person name="Zhirakovskaya E."/>
        </authorList>
    </citation>
    <scope>NUCLEOTIDE SEQUENCE</scope>
</reference>
<dbReference type="GO" id="GO:0008745">
    <property type="term" value="F:N-acetylmuramoyl-L-alanine amidase activity"/>
    <property type="evidence" value="ECO:0007669"/>
    <property type="project" value="UniProtKB-EC"/>
</dbReference>
<proteinExistence type="predicted"/>
<name>A0A3B0ZEV2_9ZZZZ</name>
<dbReference type="InterPro" id="IPR002502">
    <property type="entry name" value="Amidase_domain"/>
</dbReference>
<dbReference type="AlphaFoldDB" id="A0A3B0ZEV2"/>
<dbReference type="InterPro" id="IPR036505">
    <property type="entry name" value="Amidase/PGRP_sf"/>
</dbReference>
<dbReference type="PANTHER" id="PTHR30417:SF4">
    <property type="entry name" value="1,6-ANHYDRO-N-ACETYLMURAMYL-L-ALANINE AMIDASE AMPD"/>
    <property type="match status" value="1"/>
</dbReference>
<dbReference type="SMART" id="SM00644">
    <property type="entry name" value="Ami_2"/>
    <property type="match status" value="1"/>
</dbReference>
<dbReference type="SUPFAM" id="SSF55846">
    <property type="entry name" value="N-acetylmuramoyl-L-alanine amidase-like"/>
    <property type="match status" value="1"/>
</dbReference>
<dbReference type="GO" id="GO:0046872">
    <property type="term" value="F:metal ion binding"/>
    <property type="evidence" value="ECO:0007669"/>
    <property type="project" value="UniProtKB-KW"/>
</dbReference>
<gene>
    <name evidence="13" type="ORF">MNBD_GAMMA23-81</name>
</gene>
<dbReference type="NCBIfam" id="NF008758">
    <property type="entry name" value="PRK11789.1"/>
    <property type="match status" value="1"/>
</dbReference>
<comment type="catalytic activity">
    <reaction evidence="1">
        <text>Hydrolyzes the link between N-acetylmuramoyl residues and L-amino acid residues in certain cell-wall glycopeptides.</text>
        <dbReference type="EC" id="3.5.1.28"/>
    </reaction>
</comment>
<comment type="subcellular location">
    <subcellularLocation>
        <location evidence="3">Cytoplasm</location>
    </subcellularLocation>
</comment>
<evidence type="ECO:0000259" key="12">
    <source>
        <dbReference type="SMART" id="SM00644"/>
    </source>
</evidence>
<evidence type="ECO:0000256" key="5">
    <source>
        <dbReference type="ARBA" id="ARBA00022490"/>
    </source>
</evidence>
<evidence type="ECO:0000313" key="13">
    <source>
        <dbReference type="EMBL" id="VAW91968.1"/>
    </source>
</evidence>
<evidence type="ECO:0000256" key="9">
    <source>
        <dbReference type="ARBA" id="ARBA00023316"/>
    </source>
</evidence>
<dbReference type="Pfam" id="PF01510">
    <property type="entry name" value="Amidase_2"/>
    <property type="match status" value="1"/>
</dbReference>
<feature type="domain" description="N-acetylmuramoyl-L-alanine amidase" evidence="12">
    <location>
        <begin position="19"/>
        <end position="169"/>
    </location>
</feature>
<accession>A0A3B0ZEV2</accession>
<evidence type="ECO:0000256" key="3">
    <source>
        <dbReference type="ARBA" id="ARBA00004496"/>
    </source>
</evidence>
<dbReference type="GO" id="GO:0009254">
    <property type="term" value="P:peptidoglycan turnover"/>
    <property type="evidence" value="ECO:0007669"/>
    <property type="project" value="TreeGrafter"/>
</dbReference>
<evidence type="ECO:0000256" key="10">
    <source>
        <dbReference type="ARBA" id="ARBA00039257"/>
    </source>
</evidence>
<dbReference type="GO" id="GO:0005737">
    <property type="term" value="C:cytoplasm"/>
    <property type="evidence" value="ECO:0007669"/>
    <property type="project" value="UniProtKB-SubCell"/>
</dbReference>
<dbReference type="GO" id="GO:0071555">
    <property type="term" value="P:cell wall organization"/>
    <property type="evidence" value="ECO:0007669"/>
    <property type="project" value="UniProtKB-KW"/>
</dbReference>
<evidence type="ECO:0000256" key="8">
    <source>
        <dbReference type="ARBA" id="ARBA00022833"/>
    </source>
</evidence>
<evidence type="ECO:0000256" key="6">
    <source>
        <dbReference type="ARBA" id="ARBA00022723"/>
    </source>
</evidence>
<keyword evidence="9" id="KW-0961">Cell wall biogenesis/degradation</keyword>
<keyword evidence="6" id="KW-0479">Metal-binding</keyword>
<comment type="cofactor">
    <cofactor evidence="2">
        <name>Zn(2+)</name>
        <dbReference type="ChEBI" id="CHEBI:29105"/>
    </cofactor>
</comment>
<organism evidence="13">
    <name type="scientific">hydrothermal vent metagenome</name>
    <dbReference type="NCBI Taxonomy" id="652676"/>
    <lineage>
        <taxon>unclassified sequences</taxon>
        <taxon>metagenomes</taxon>
        <taxon>ecological metagenomes</taxon>
    </lineage>
</organism>
<keyword evidence="7" id="KW-0378">Hydrolase</keyword>